<sequence length="250" mass="27664">MIALLDPNDRTSFPDARQALREPNGLLAVGGDLSPTRLEHAYRHGIFPWFSADDPILWWSPDPRTVLFPERIRVSRSLRKRLRKDAFLVTLDRDFAGVIHGCSQPREEDGGTWLVPKMIAAYKALHAKGIAHSVEVWAEGRLVGGLYGVAIGGAFFGESMFSRATDASKVALVYLCKTLEDWGFGVIDCQMRTDHLIRMGAMEIPRLEFIALLNRFCEAPSRLGSWDDCAPAKPSSLILTAPDPEGAEAS</sequence>
<comment type="subcellular location">
    <subcellularLocation>
        <location evidence="1 15">Cytoplasm</location>
    </subcellularLocation>
</comment>
<dbReference type="EC" id="2.3.2.6" evidence="10 15"/>
<evidence type="ECO:0000256" key="10">
    <source>
        <dbReference type="ARBA" id="ARBA00066767"/>
    </source>
</evidence>
<evidence type="ECO:0000256" key="14">
    <source>
        <dbReference type="ARBA" id="ARBA00083640"/>
    </source>
</evidence>
<dbReference type="PANTHER" id="PTHR30098:SF2">
    <property type="entry name" value="LEUCYL_PHENYLALANYL-TRNA--PROTEIN TRANSFERASE"/>
    <property type="match status" value="1"/>
</dbReference>
<dbReference type="PANTHER" id="PTHR30098">
    <property type="entry name" value="LEUCYL/PHENYLALANYL-TRNA--PROTEIN TRANSFERASE"/>
    <property type="match status" value="1"/>
</dbReference>
<name>A0A6M0JY84_9GAMM</name>
<gene>
    <name evidence="15" type="primary">aat</name>
    <name evidence="16" type="ORF">G3446_05215</name>
</gene>
<evidence type="ECO:0000256" key="4">
    <source>
        <dbReference type="ARBA" id="ARBA00023315"/>
    </source>
</evidence>
<dbReference type="InterPro" id="IPR042221">
    <property type="entry name" value="Leu/Phe-tRNA_Trfase_N"/>
</dbReference>
<comment type="catalytic activity">
    <reaction evidence="6 15">
        <text>N-terminal L-arginyl-[protein] + L-leucyl-tRNA(Leu) = N-terminal L-leucyl-L-arginyl-[protein] + tRNA(Leu) + H(+)</text>
        <dbReference type="Rhea" id="RHEA:50416"/>
        <dbReference type="Rhea" id="RHEA-COMP:9613"/>
        <dbReference type="Rhea" id="RHEA-COMP:9622"/>
        <dbReference type="Rhea" id="RHEA-COMP:12672"/>
        <dbReference type="Rhea" id="RHEA-COMP:12673"/>
        <dbReference type="ChEBI" id="CHEBI:15378"/>
        <dbReference type="ChEBI" id="CHEBI:64719"/>
        <dbReference type="ChEBI" id="CHEBI:78442"/>
        <dbReference type="ChEBI" id="CHEBI:78494"/>
        <dbReference type="ChEBI" id="CHEBI:133044"/>
        <dbReference type="EC" id="2.3.2.6"/>
    </reaction>
</comment>
<dbReference type="InterPro" id="IPR042203">
    <property type="entry name" value="Leu/Phe-tRNA_Trfase_C"/>
</dbReference>
<dbReference type="GO" id="GO:0005737">
    <property type="term" value="C:cytoplasm"/>
    <property type="evidence" value="ECO:0007669"/>
    <property type="project" value="UniProtKB-SubCell"/>
</dbReference>
<evidence type="ECO:0000256" key="7">
    <source>
        <dbReference type="ARBA" id="ARBA00051538"/>
    </source>
</evidence>
<dbReference type="EMBL" id="JAAIJQ010000011">
    <property type="protein sequence ID" value="NEV61307.1"/>
    <property type="molecule type" value="Genomic_DNA"/>
</dbReference>
<evidence type="ECO:0000256" key="6">
    <source>
        <dbReference type="ARBA" id="ARBA00050652"/>
    </source>
</evidence>
<evidence type="ECO:0000313" key="17">
    <source>
        <dbReference type="Proteomes" id="UP000483379"/>
    </source>
</evidence>
<protein>
    <recommendedName>
        <fullName evidence="11 15">Leucyl/phenylalanyl-tRNA--protein transferase</fullName>
        <ecNumber evidence="10 15">2.3.2.6</ecNumber>
    </recommendedName>
    <alternativeName>
        <fullName evidence="12 15">L/F-transferase</fullName>
    </alternativeName>
    <alternativeName>
        <fullName evidence="13 15">Leucyltransferase</fullName>
    </alternativeName>
    <alternativeName>
        <fullName evidence="14 15">Phenyalanyltransferase</fullName>
    </alternativeName>
</protein>
<comment type="catalytic activity">
    <reaction evidence="5 15">
        <text>L-phenylalanyl-tRNA(Phe) + an N-terminal L-alpha-aminoacyl-[protein] = an N-terminal L-phenylalanyl-L-alpha-aminoacyl-[protein] + tRNA(Phe)</text>
        <dbReference type="Rhea" id="RHEA:43632"/>
        <dbReference type="Rhea" id="RHEA-COMP:9668"/>
        <dbReference type="Rhea" id="RHEA-COMP:9699"/>
        <dbReference type="Rhea" id="RHEA-COMP:10636"/>
        <dbReference type="Rhea" id="RHEA-COMP:10637"/>
        <dbReference type="ChEBI" id="CHEBI:78442"/>
        <dbReference type="ChEBI" id="CHEBI:78531"/>
        <dbReference type="ChEBI" id="CHEBI:78597"/>
        <dbReference type="ChEBI" id="CHEBI:83561"/>
        <dbReference type="EC" id="2.3.2.6"/>
    </reaction>
</comment>
<keyword evidence="3 15" id="KW-0808">Transferase</keyword>
<dbReference type="SUPFAM" id="SSF55729">
    <property type="entry name" value="Acyl-CoA N-acyltransferases (Nat)"/>
    <property type="match status" value="1"/>
</dbReference>
<dbReference type="RefSeq" id="WP_164451411.1">
    <property type="nucleotide sequence ID" value="NZ_JAAIJQ010000011.1"/>
</dbReference>
<dbReference type="InterPro" id="IPR004616">
    <property type="entry name" value="Leu/Phe-tRNA_Trfase"/>
</dbReference>
<keyword evidence="2 15" id="KW-0963">Cytoplasm</keyword>
<dbReference type="GO" id="GO:0030163">
    <property type="term" value="P:protein catabolic process"/>
    <property type="evidence" value="ECO:0007669"/>
    <property type="project" value="UniProtKB-UniRule"/>
</dbReference>
<comment type="catalytic activity">
    <reaction evidence="7 15">
        <text>N-terminal L-lysyl-[protein] + L-leucyl-tRNA(Leu) = N-terminal L-leucyl-L-lysyl-[protein] + tRNA(Leu) + H(+)</text>
        <dbReference type="Rhea" id="RHEA:12340"/>
        <dbReference type="Rhea" id="RHEA-COMP:9613"/>
        <dbReference type="Rhea" id="RHEA-COMP:9622"/>
        <dbReference type="Rhea" id="RHEA-COMP:12670"/>
        <dbReference type="Rhea" id="RHEA-COMP:12671"/>
        <dbReference type="ChEBI" id="CHEBI:15378"/>
        <dbReference type="ChEBI" id="CHEBI:65249"/>
        <dbReference type="ChEBI" id="CHEBI:78442"/>
        <dbReference type="ChEBI" id="CHEBI:78494"/>
        <dbReference type="ChEBI" id="CHEBI:133043"/>
        <dbReference type="EC" id="2.3.2.6"/>
    </reaction>
</comment>
<evidence type="ECO:0000256" key="8">
    <source>
        <dbReference type="ARBA" id="ARBA00054043"/>
    </source>
</evidence>
<proteinExistence type="inferred from homology"/>
<dbReference type="NCBIfam" id="TIGR00667">
    <property type="entry name" value="aat"/>
    <property type="match status" value="1"/>
</dbReference>
<evidence type="ECO:0000256" key="11">
    <source>
        <dbReference type="ARBA" id="ARBA00074372"/>
    </source>
</evidence>
<comment type="caution">
    <text evidence="16">The sequence shown here is derived from an EMBL/GenBank/DDBJ whole genome shotgun (WGS) entry which is preliminary data.</text>
</comment>
<dbReference type="Gene3D" id="3.30.70.3550">
    <property type="entry name" value="Leucyl/phenylalanyl-tRNA-protein transferase, N-terminal domain"/>
    <property type="match status" value="1"/>
</dbReference>
<reference evidence="16 17" key="1">
    <citation type="submission" date="2020-02" db="EMBL/GenBank/DDBJ databases">
        <title>Genome sequences of Thiorhodococcus mannitoliphagus and Thiorhodococcus minor, purple sulfur photosynthetic bacteria in the gammaproteobacterial family, Chromatiaceae.</title>
        <authorList>
            <person name="Aviles F.A."/>
            <person name="Meyer T.E."/>
            <person name="Kyndt J.A."/>
        </authorList>
    </citation>
    <scope>NUCLEOTIDE SEQUENCE [LARGE SCALE GENOMIC DNA]</scope>
    <source>
        <strain evidence="16 17">DSM 11518</strain>
    </source>
</reference>
<evidence type="ECO:0000256" key="12">
    <source>
        <dbReference type="ARBA" id="ARBA00077136"/>
    </source>
</evidence>
<evidence type="ECO:0000256" key="1">
    <source>
        <dbReference type="ARBA" id="ARBA00004496"/>
    </source>
</evidence>
<comment type="function">
    <text evidence="8 15">Functions in the N-end rule pathway of protein degradation where it conjugates Leu, Phe and, less efficiently, Met from aminoacyl-tRNAs to the N-termini of proteins containing an N-terminal arginine or lysine.</text>
</comment>
<keyword evidence="17" id="KW-1185">Reference proteome</keyword>
<evidence type="ECO:0000256" key="13">
    <source>
        <dbReference type="ARBA" id="ARBA00077165"/>
    </source>
</evidence>
<evidence type="ECO:0000256" key="2">
    <source>
        <dbReference type="ARBA" id="ARBA00022490"/>
    </source>
</evidence>
<organism evidence="16 17">
    <name type="scientific">Thiorhodococcus minor</name>
    <dbReference type="NCBI Taxonomy" id="57489"/>
    <lineage>
        <taxon>Bacteria</taxon>
        <taxon>Pseudomonadati</taxon>
        <taxon>Pseudomonadota</taxon>
        <taxon>Gammaproteobacteria</taxon>
        <taxon>Chromatiales</taxon>
        <taxon>Chromatiaceae</taxon>
        <taxon>Thiorhodococcus</taxon>
    </lineage>
</organism>
<dbReference type="Pfam" id="PF03588">
    <property type="entry name" value="Leu_Phe_trans"/>
    <property type="match status" value="1"/>
</dbReference>
<evidence type="ECO:0000256" key="15">
    <source>
        <dbReference type="HAMAP-Rule" id="MF_00688"/>
    </source>
</evidence>
<evidence type="ECO:0000256" key="9">
    <source>
        <dbReference type="ARBA" id="ARBA00061535"/>
    </source>
</evidence>
<evidence type="ECO:0000313" key="16">
    <source>
        <dbReference type="EMBL" id="NEV61307.1"/>
    </source>
</evidence>
<dbReference type="Gene3D" id="3.40.630.70">
    <property type="entry name" value="Leucyl/phenylalanyl-tRNA-protein transferase, C-terminal domain"/>
    <property type="match status" value="1"/>
</dbReference>
<dbReference type="Proteomes" id="UP000483379">
    <property type="component" value="Unassembled WGS sequence"/>
</dbReference>
<evidence type="ECO:0000256" key="5">
    <source>
        <dbReference type="ARBA" id="ARBA00050607"/>
    </source>
</evidence>
<dbReference type="HAMAP" id="MF_00688">
    <property type="entry name" value="Leu_Phe_trans"/>
    <property type="match status" value="1"/>
</dbReference>
<keyword evidence="4 15" id="KW-0012">Acyltransferase</keyword>
<dbReference type="AlphaFoldDB" id="A0A6M0JY84"/>
<evidence type="ECO:0000256" key="3">
    <source>
        <dbReference type="ARBA" id="ARBA00022679"/>
    </source>
</evidence>
<comment type="similarity">
    <text evidence="9 15">Belongs to the L/F-transferase family.</text>
</comment>
<dbReference type="InterPro" id="IPR016181">
    <property type="entry name" value="Acyl_CoA_acyltransferase"/>
</dbReference>
<dbReference type="FunFam" id="3.40.630.70:FF:000001">
    <property type="entry name" value="Leucyl/phenylalanyl-tRNA--protein transferase"/>
    <property type="match status" value="1"/>
</dbReference>
<accession>A0A6M0JY84</accession>
<dbReference type="GO" id="GO:0008914">
    <property type="term" value="F:leucyl-tRNA--protein transferase activity"/>
    <property type="evidence" value="ECO:0007669"/>
    <property type="project" value="UniProtKB-UniRule"/>
</dbReference>
<dbReference type="FunFam" id="3.30.70.3550:FF:000001">
    <property type="entry name" value="Leucyl/phenylalanyl-tRNA--protein transferase"/>
    <property type="match status" value="1"/>
</dbReference>